<dbReference type="SUPFAM" id="SSF46785">
    <property type="entry name" value="Winged helix' DNA-binding domain"/>
    <property type="match status" value="1"/>
</dbReference>
<dbReference type="PANTHER" id="PTHR10804">
    <property type="entry name" value="PROTEASE FAMILY M24 METHIONYL AMINOPEPTIDASE, AMINOPEPTIDASE P"/>
    <property type="match status" value="1"/>
</dbReference>
<comment type="caution">
    <text evidence="3">The sequence shown here is derived from an EMBL/GenBank/DDBJ whole genome shotgun (WGS) entry which is preliminary data.</text>
</comment>
<evidence type="ECO:0000259" key="2">
    <source>
        <dbReference type="Pfam" id="PF07741"/>
    </source>
</evidence>
<dbReference type="EMBL" id="NCVQ01000003">
    <property type="protein sequence ID" value="PWZ39212.1"/>
    <property type="molecule type" value="Genomic_DNA"/>
</dbReference>
<evidence type="ECO:0000313" key="3">
    <source>
        <dbReference type="EMBL" id="PWZ39212.1"/>
    </source>
</evidence>
<sequence>MGFEGLINDSMPPKDPEEGGLLLLESSYTEETQYKKIIWEEMNKEYLEEQAAKEALAAELAATGIDPEAGKKPKLLDEKQTTIYKMVVDKNYNLKMKASRFIFSEISQKFPIMPFTARSVIAQRI</sequence>
<proteinExistence type="predicted"/>
<dbReference type="Gene3D" id="1.20.5.650">
    <property type="entry name" value="Single helix bin"/>
    <property type="match status" value="1"/>
</dbReference>
<dbReference type="InterPro" id="IPR036390">
    <property type="entry name" value="WH_DNA-bd_sf"/>
</dbReference>
<dbReference type="Gene3D" id="1.10.10.10">
    <property type="entry name" value="Winged helix-like DNA-binding domain superfamily/Winged helix DNA-binding domain"/>
    <property type="match status" value="1"/>
</dbReference>
<feature type="region of interest" description="Disordered" evidence="1">
    <location>
        <begin position="1"/>
        <end position="20"/>
    </location>
</feature>
<dbReference type="Proteomes" id="UP000251960">
    <property type="component" value="Chromosome 2"/>
</dbReference>
<dbReference type="InterPro" id="IPR036388">
    <property type="entry name" value="WH-like_DNA-bd_sf"/>
</dbReference>
<gene>
    <name evidence="3" type="ORF">Zm00014a_043778</name>
</gene>
<dbReference type="PANTHER" id="PTHR10804:SF11">
    <property type="entry name" value="PROLIFERATION-ASSOCIATED PROTEIN 2G4"/>
    <property type="match status" value="1"/>
</dbReference>
<name>A0A3L6FWG9_MAIZE</name>
<dbReference type="InterPro" id="IPR047113">
    <property type="entry name" value="PA2G4/ARX1"/>
</dbReference>
<reference evidence="3" key="1">
    <citation type="journal article" date="2018" name="Nat. Genet.">
        <title>Extensive intraspecific gene order and gene structural variations between Mo17 and other maize genomes.</title>
        <authorList>
            <person name="Sun S."/>
            <person name="Zhou Y."/>
            <person name="Chen J."/>
            <person name="Shi J."/>
            <person name="Zhao H."/>
            <person name="Zhao H."/>
            <person name="Song W."/>
            <person name="Zhang M."/>
            <person name="Cui Y."/>
            <person name="Dong X."/>
            <person name="Liu H."/>
            <person name="Ma X."/>
            <person name="Jiao Y."/>
            <person name="Wang B."/>
            <person name="Wei X."/>
            <person name="Stein J.C."/>
            <person name="Glaubitz J.C."/>
            <person name="Lu F."/>
            <person name="Yu G."/>
            <person name="Liang C."/>
            <person name="Fengler K."/>
            <person name="Li B."/>
            <person name="Rafalski A."/>
            <person name="Schnable P.S."/>
            <person name="Ware D.H."/>
            <person name="Buckler E.S."/>
            <person name="Lai J."/>
        </authorList>
    </citation>
    <scope>NUCLEOTIDE SEQUENCE [LARGE SCALE GENOMIC DNA]</scope>
    <source>
        <tissue evidence="3">Seedling</tissue>
    </source>
</reference>
<evidence type="ECO:0000256" key="1">
    <source>
        <dbReference type="SAM" id="MobiDB-lite"/>
    </source>
</evidence>
<protein>
    <recommendedName>
        <fullName evidence="2">Brf1 TBP-binding domain-containing protein</fullName>
    </recommendedName>
</protein>
<dbReference type="AlphaFoldDB" id="A0A3L6FWG9"/>
<organism evidence="3">
    <name type="scientific">Zea mays</name>
    <name type="common">Maize</name>
    <dbReference type="NCBI Taxonomy" id="4577"/>
    <lineage>
        <taxon>Eukaryota</taxon>
        <taxon>Viridiplantae</taxon>
        <taxon>Streptophyta</taxon>
        <taxon>Embryophyta</taxon>
        <taxon>Tracheophyta</taxon>
        <taxon>Spermatophyta</taxon>
        <taxon>Magnoliopsida</taxon>
        <taxon>Liliopsida</taxon>
        <taxon>Poales</taxon>
        <taxon>Poaceae</taxon>
        <taxon>PACMAD clade</taxon>
        <taxon>Panicoideae</taxon>
        <taxon>Andropogonodae</taxon>
        <taxon>Andropogoneae</taxon>
        <taxon>Tripsacinae</taxon>
        <taxon>Zea</taxon>
    </lineage>
</organism>
<accession>A0A3L6FWG9</accession>
<feature type="domain" description="Brf1 TBP-binding" evidence="2">
    <location>
        <begin position="30"/>
        <end position="74"/>
    </location>
</feature>
<dbReference type="InterPro" id="IPR011665">
    <property type="entry name" value="BRF1_TBP-bd_dom"/>
</dbReference>
<dbReference type="Pfam" id="PF07741">
    <property type="entry name" value="BRF1"/>
    <property type="match status" value="1"/>
</dbReference>